<feature type="coiled-coil region" evidence="14">
    <location>
        <begin position="3461"/>
        <end position="3509"/>
    </location>
</feature>
<dbReference type="Pfam" id="PF25007">
    <property type="entry name" value="DYH2-5-8_CC"/>
    <property type="match status" value="1"/>
</dbReference>
<feature type="compositionally biased region" description="Polar residues" evidence="15">
    <location>
        <begin position="83"/>
        <end position="95"/>
    </location>
</feature>
<dbReference type="OrthoDB" id="10251809at2759"/>
<dbReference type="GO" id="GO:0045505">
    <property type="term" value="F:dynein intermediate chain binding"/>
    <property type="evidence" value="ECO:0007669"/>
    <property type="project" value="InterPro"/>
</dbReference>
<dbReference type="EMBL" id="CAJDYZ010003405">
    <property type="protein sequence ID" value="CAD1470079.1"/>
    <property type="molecule type" value="Genomic_DNA"/>
</dbReference>
<dbReference type="Pfam" id="PF18199">
    <property type="entry name" value="Dynein_C"/>
    <property type="match status" value="1"/>
</dbReference>
<dbReference type="Gene3D" id="1.20.140.100">
    <property type="entry name" value="Dynein heavy chain, N-terminal domain 2"/>
    <property type="match status" value="1"/>
</dbReference>
<dbReference type="GO" id="GO:0005874">
    <property type="term" value="C:microtubule"/>
    <property type="evidence" value="ECO:0007669"/>
    <property type="project" value="UniProtKB-KW"/>
</dbReference>
<dbReference type="GO" id="GO:0005524">
    <property type="term" value="F:ATP binding"/>
    <property type="evidence" value="ECO:0007669"/>
    <property type="project" value="UniProtKB-KW"/>
</dbReference>
<dbReference type="InterPro" id="IPR042219">
    <property type="entry name" value="AAA_lid_11_sf"/>
</dbReference>
<dbReference type="Gene3D" id="1.20.1270.280">
    <property type="match status" value="1"/>
</dbReference>
<evidence type="ECO:0000313" key="17">
    <source>
        <dbReference type="EMBL" id="CAD1470079.1"/>
    </source>
</evidence>
<dbReference type="Gene3D" id="6.10.140.1060">
    <property type="match status" value="1"/>
</dbReference>
<dbReference type="InterPro" id="IPR003593">
    <property type="entry name" value="AAA+_ATPase"/>
</dbReference>
<dbReference type="InterPro" id="IPR027417">
    <property type="entry name" value="P-loop_NTPase"/>
</dbReference>
<keyword evidence="18" id="KW-1185">Reference proteome</keyword>
<comment type="caution">
    <text evidence="17">The sequence shown here is derived from an EMBL/GenBank/DDBJ whole genome shotgun (WGS) entry which is preliminary data.</text>
</comment>
<dbReference type="Gene3D" id="1.20.920.30">
    <property type="match status" value="1"/>
</dbReference>
<feature type="domain" description="AAA+ ATPase" evidence="16">
    <location>
        <begin position="1986"/>
        <end position="2130"/>
    </location>
</feature>
<dbReference type="Pfam" id="PF08393">
    <property type="entry name" value="DHC_N2"/>
    <property type="match status" value="1"/>
</dbReference>
<dbReference type="FunFam" id="3.20.180.20:FF:000001">
    <property type="entry name" value="Dynein axonemal heavy chain 5"/>
    <property type="match status" value="1"/>
</dbReference>
<dbReference type="InterPro" id="IPR043157">
    <property type="entry name" value="Dynein_AAA1S"/>
</dbReference>
<dbReference type="FunFam" id="1.10.8.710:FF:000003">
    <property type="entry name" value="Dynein axonemal heavy chain 5"/>
    <property type="match status" value="1"/>
</dbReference>
<evidence type="ECO:0000256" key="10">
    <source>
        <dbReference type="ARBA" id="ARBA00023069"/>
    </source>
</evidence>
<dbReference type="InterPro" id="IPR024743">
    <property type="entry name" value="Dynein_HC_stalk"/>
</dbReference>
<keyword evidence="6" id="KW-0547">Nucleotide-binding</keyword>
<dbReference type="SUPFAM" id="SSF52540">
    <property type="entry name" value="P-loop containing nucleoside triphosphate hydrolases"/>
    <property type="match status" value="4"/>
</dbReference>
<evidence type="ECO:0000256" key="11">
    <source>
        <dbReference type="ARBA" id="ARBA00023175"/>
    </source>
</evidence>
<dbReference type="FunFam" id="3.40.50.300:FF:002141">
    <property type="entry name" value="Dynein heavy chain"/>
    <property type="match status" value="1"/>
</dbReference>
<evidence type="ECO:0000256" key="9">
    <source>
        <dbReference type="ARBA" id="ARBA00023054"/>
    </source>
</evidence>
<dbReference type="InterPro" id="IPR035706">
    <property type="entry name" value="AAA_9"/>
</dbReference>
<dbReference type="GO" id="GO:0008569">
    <property type="term" value="F:minus-end-directed microtubule motor activity"/>
    <property type="evidence" value="ECO:0007669"/>
    <property type="project" value="InterPro"/>
</dbReference>
<gene>
    <name evidence="17" type="ORF">MHI_LOCUS176592</name>
</gene>
<dbReference type="FunFam" id="1.20.920.20:FF:000004">
    <property type="entry name" value="Dynein axonemal heavy chain 5"/>
    <property type="match status" value="1"/>
</dbReference>
<feature type="domain" description="AAA+ ATPase" evidence="16">
    <location>
        <begin position="2615"/>
        <end position="2783"/>
    </location>
</feature>
<keyword evidence="11" id="KW-0505">Motor protein</keyword>
<dbReference type="InterPro" id="IPR004273">
    <property type="entry name" value="Dynein_heavy_D6_P-loop"/>
</dbReference>
<dbReference type="Gene3D" id="1.10.8.720">
    <property type="entry name" value="Region D6 of dynein motor"/>
    <property type="match status" value="1"/>
</dbReference>
<dbReference type="Pfam" id="PF17857">
    <property type="entry name" value="AAA_lid_1"/>
    <property type="match status" value="1"/>
</dbReference>
<dbReference type="InterPro" id="IPR043160">
    <property type="entry name" value="Dynein_C_barrel"/>
</dbReference>
<dbReference type="GO" id="GO:0007018">
    <property type="term" value="P:microtubule-based movement"/>
    <property type="evidence" value="ECO:0007669"/>
    <property type="project" value="InterPro"/>
</dbReference>
<dbReference type="Pfam" id="PF12777">
    <property type="entry name" value="MT"/>
    <property type="match status" value="1"/>
</dbReference>
<dbReference type="Gene3D" id="3.20.180.20">
    <property type="entry name" value="Dynein heavy chain, N-terminal domain 2"/>
    <property type="match status" value="1"/>
</dbReference>
<evidence type="ECO:0000256" key="5">
    <source>
        <dbReference type="ARBA" id="ARBA00022737"/>
    </source>
</evidence>
<evidence type="ECO:0000256" key="6">
    <source>
        <dbReference type="ARBA" id="ARBA00022741"/>
    </source>
</evidence>
<dbReference type="FunFam" id="3.40.50.300:FF:001221">
    <property type="entry name" value="Axonemal dynein heavy chain 8"/>
    <property type="match status" value="1"/>
</dbReference>
<dbReference type="Pfam" id="PF12774">
    <property type="entry name" value="AAA_6"/>
    <property type="match status" value="1"/>
</dbReference>
<name>A0A6V7GXJ4_9HYME</name>
<keyword evidence="9 14" id="KW-0175">Coiled coil</keyword>
<evidence type="ECO:0000256" key="3">
    <source>
        <dbReference type="ARBA" id="ARBA00022490"/>
    </source>
</evidence>
<feature type="coiled-coil region" evidence="14">
    <location>
        <begin position="3241"/>
        <end position="3314"/>
    </location>
</feature>
<evidence type="ECO:0000256" key="13">
    <source>
        <dbReference type="ARBA" id="ARBA00023273"/>
    </source>
</evidence>
<keyword evidence="8" id="KW-0243">Dynein</keyword>
<dbReference type="Gene3D" id="1.10.472.130">
    <property type="match status" value="1"/>
</dbReference>
<dbReference type="Gene3D" id="1.10.8.1220">
    <property type="match status" value="1"/>
</dbReference>
<dbReference type="FunFam" id="1.20.58.1120:FF:000004">
    <property type="entry name" value="Dynein axonemal heavy chain 5"/>
    <property type="match status" value="1"/>
</dbReference>
<dbReference type="InterPro" id="IPR013602">
    <property type="entry name" value="Dynein_heavy_linker"/>
</dbReference>
<dbReference type="GO" id="GO:0051959">
    <property type="term" value="F:dynein light intermediate chain binding"/>
    <property type="evidence" value="ECO:0007669"/>
    <property type="project" value="InterPro"/>
</dbReference>
<dbReference type="Gene3D" id="1.20.920.20">
    <property type="match status" value="1"/>
</dbReference>
<dbReference type="FunFam" id="1.20.920.30:FF:000004">
    <property type="entry name" value="Dynein axonemal heavy chain 5"/>
    <property type="match status" value="1"/>
</dbReference>
<evidence type="ECO:0000256" key="7">
    <source>
        <dbReference type="ARBA" id="ARBA00022840"/>
    </source>
</evidence>
<dbReference type="GO" id="GO:0005858">
    <property type="term" value="C:axonemal dynein complex"/>
    <property type="evidence" value="ECO:0007669"/>
    <property type="project" value="TreeGrafter"/>
</dbReference>
<dbReference type="Pfam" id="PF12775">
    <property type="entry name" value="AAA_7"/>
    <property type="match status" value="1"/>
</dbReference>
<evidence type="ECO:0000256" key="8">
    <source>
        <dbReference type="ARBA" id="ARBA00023017"/>
    </source>
</evidence>
<dbReference type="InterPro" id="IPR035699">
    <property type="entry name" value="AAA_6"/>
</dbReference>
<keyword evidence="3" id="KW-0963">Cytoplasm</keyword>
<comment type="similarity">
    <text evidence="2">Belongs to the dynein heavy chain family.</text>
</comment>
<dbReference type="Gene3D" id="3.10.490.20">
    <property type="match status" value="1"/>
</dbReference>
<protein>
    <recommendedName>
        <fullName evidence="16">AAA+ ATPase domain-containing protein</fullName>
    </recommendedName>
</protein>
<dbReference type="InterPro" id="IPR041228">
    <property type="entry name" value="Dynein_C"/>
</dbReference>
<evidence type="ECO:0000256" key="1">
    <source>
        <dbReference type="ARBA" id="ARBA00004430"/>
    </source>
</evidence>
<dbReference type="Pfam" id="PF17852">
    <property type="entry name" value="Dynein_AAA_lid"/>
    <property type="match status" value="1"/>
</dbReference>
<keyword evidence="10" id="KW-0969">Cilium</keyword>
<dbReference type="Gene3D" id="1.20.58.1120">
    <property type="match status" value="1"/>
</dbReference>
<dbReference type="FunFam" id="1.10.8.1220:FF:000001">
    <property type="entry name" value="Dynein axonemal heavy chain 5"/>
    <property type="match status" value="1"/>
</dbReference>
<feature type="domain" description="AAA+ ATPase" evidence="16">
    <location>
        <begin position="2274"/>
        <end position="2403"/>
    </location>
</feature>
<evidence type="ECO:0000256" key="12">
    <source>
        <dbReference type="ARBA" id="ARBA00023212"/>
    </source>
</evidence>
<dbReference type="InterPro" id="IPR056759">
    <property type="entry name" value="DYH2-5-8_CC"/>
</dbReference>
<dbReference type="InterPro" id="IPR042228">
    <property type="entry name" value="Dynein_linker_3"/>
</dbReference>
<dbReference type="PANTHER" id="PTHR46532">
    <property type="entry name" value="MALE FERTILITY FACTOR KL5"/>
    <property type="match status" value="1"/>
</dbReference>
<dbReference type="Pfam" id="PF03028">
    <property type="entry name" value="Dynein_heavy"/>
    <property type="match status" value="1"/>
</dbReference>
<dbReference type="FunFam" id="3.40.50.300:FF:000049">
    <property type="entry name" value="Dynein, axonemal, heavy chain 5"/>
    <property type="match status" value="1"/>
</dbReference>
<keyword evidence="12" id="KW-0206">Cytoskeleton</keyword>
<comment type="subcellular location">
    <subcellularLocation>
        <location evidence="1">Cytoplasm</location>
        <location evidence="1">Cytoskeleton</location>
        <location evidence="1">Cilium axoneme</location>
    </subcellularLocation>
</comment>
<dbReference type="SMART" id="SM00382">
    <property type="entry name" value="AAA"/>
    <property type="match status" value="3"/>
</dbReference>
<dbReference type="InterPro" id="IPR041466">
    <property type="entry name" value="Dynein_AAA5_ext"/>
</dbReference>
<dbReference type="Gene3D" id="1.10.287.2620">
    <property type="match status" value="1"/>
</dbReference>
<keyword evidence="7" id="KW-0067">ATP-binding</keyword>
<feature type="non-terminal residue" evidence="17">
    <location>
        <position position="4656"/>
    </location>
</feature>
<dbReference type="Pfam" id="PF08385">
    <property type="entry name" value="DHC_N1"/>
    <property type="match status" value="1"/>
</dbReference>
<dbReference type="FunFam" id="1.20.140.100:FF:000003">
    <property type="entry name" value="Dynein, axonemal, heavy chain 5"/>
    <property type="match status" value="1"/>
</dbReference>
<dbReference type="FunFam" id="3.40.50.300:FF:000044">
    <property type="entry name" value="Dynein heavy chain 5, axonemal"/>
    <property type="match status" value="1"/>
</dbReference>
<dbReference type="Proteomes" id="UP000752696">
    <property type="component" value="Unassembled WGS sequence"/>
</dbReference>
<evidence type="ECO:0000259" key="16">
    <source>
        <dbReference type="SMART" id="SM00382"/>
    </source>
</evidence>
<proteinExistence type="inferred from homology"/>
<evidence type="ECO:0000256" key="15">
    <source>
        <dbReference type="SAM" id="MobiDB-lite"/>
    </source>
</evidence>
<dbReference type="FunFam" id="3.10.490.20:FF:000003">
    <property type="entry name" value="Dynein heavy chain 5, axonemal"/>
    <property type="match status" value="1"/>
</dbReference>
<keyword evidence="13" id="KW-0966">Cell projection</keyword>
<dbReference type="InterPro" id="IPR024317">
    <property type="entry name" value="Dynein_heavy_chain_D4_dom"/>
</dbReference>
<dbReference type="FunFam" id="3.40.50.300:FF:000543">
    <property type="entry name" value="Dynein axonemal heavy chain 5"/>
    <property type="match status" value="1"/>
</dbReference>
<dbReference type="InterPro" id="IPR026983">
    <property type="entry name" value="DHC"/>
</dbReference>
<dbReference type="Pfam" id="PF12781">
    <property type="entry name" value="AAA_9"/>
    <property type="match status" value="1"/>
</dbReference>
<feature type="region of interest" description="Disordered" evidence="15">
    <location>
        <begin position="75"/>
        <end position="105"/>
    </location>
</feature>
<dbReference type="PANTHER" id="PTHR46532:SF4">
    <property type="entry name" value="AAA+ ATPASE DOMAIN-CONTAINING PROTEIN"/>
    <property type="match status" value="1"/>
</dbReference>
<dbReference type="Gene3D" id="1.10.8.710">
    <property type="match status" value="1"/>
</dbReference>
<dbReference type="Pfam" id="PF18198">
    <property type="entry name" value="AAA_lid_11"/>
    <property type="match status" value="1"/>
</dbReference>
<organism evidence="17 18">
    <name type="scientific">Heterotrigona itama</name>
    <dbReference type="NCBI Taxonomy" id="395501"/>
    <lineage>
        <taxon>Eukaryota</taxon>
        <taxon>Metazoa</taxon>
        <taxon>Ecdysozoa</taxon>
        <taxon>Arthropoda</taxon>
        <taxon>Hexapoda</taxon>
        <taxon>Insecta</taxon>
        <taxon>Pterygota</taxon>
        <taxon>Neoptera</taxon>
        <taxon>Endopterygota</taxon>
        <taxon>Hymenoptera</taxon>
        <taxon>Apocrita</taxon>
        <taxon>Aculeata</taxon>
        <taxon>Apoidea</taxon>
        <taxon>Anthophila</taxon>
        <taxon>Apidae</taxon>
        <taxon>Heterotrigona</taxon>
    </lineage>
</organism>
<evidence type="ECO:0000313" key="18">
    <source>
        <dbReference type="Proteomes" id="UP000752696"/>
    </source>
</evidence>
<dbReference type="FunFam" id="3.40.50.300:FF:000320">
    <property type="entry name" value="Dynein, axonemal, heavy chain 5"/>
    <property type="match status" value="1"/>
</dbReference>
<dbReference type="InterPro" id="IPR041589">
    <property type="entry name" value="DNAH3_AAA_lid_1"/>
</dbReference>
<dbReference type="FunFam" id="1.10.287.2620:FF:000003">
    <property type="entry name" value="Dynein, axonemal, heavy chain 5"/>
    <property type="match status" value="1"/>
</dbReference>
<evidence type="ECO:0000256" key="2">
    <source>
        <dbReference type="ARBA" id="ARBA00008887"/>
    </source>
</evidence>
<reference evidence="17" key="1">
    <citation type="submission" date="2020-07" db="EMBL/GenBank/DDBJ databases">
        <authorList>
            <person name="Nazaruddin N."/>
        </authorList>
    </citation>
    <scope>NUCLEOTIDE SEQUENCE</scope>
</reference>
<dbReference type="Pfam" id="PF12780">
    <property type="entry name" value="AAA_8"/>
    <property type="match status" value="1"/>
</dbReference>
<dbReference type="GO" id="GO:0097729">
    <property type="term" value="C:9+2 motile cilium"/>
    <property type="evidence" value="ECO:0007669"/>
    <property type="project" value="UniProtKB-ARBA"/>
</dbReference>
<dbReference type="Gene3D" id="3.40.50.300">
    <property type="entry name" value="P-loop containing nucleotide triphosphate hydrolases"/>
    <property type="match status" value="5"/>
</dbReference>
<dbReference type="InterPro" id="IPR013594">
    <property type="entry name" value="Dynein_heavy_tail"/>
</dbReference>
<keyword evidence="4" id="KW-0493">Microtubule</keyword>
<evidence type="ECO:0000256" key="4">
    <source>
        <dbReference type="ARBA" id="ARBA00022701"/>
    </source>
</evidence>
<keyword evidence="5" id="KW-0677">Repeat</keyword>
<dbReference type="FunFam" id="1.10.8.720:FF:000004">
    <property type="entry name" value="Dynein heavy chain 5, axonemal"/>
    <property type="match status" value="1"/>
</dbReference>
<dbReference type="InterPro" id="IPR042222">
    <property type="entry name" value="Dynein_2_N"/>
</dbReference>
<evidence type="ECO:0000256" key="14">
    <source>
        <dbReference type="SAM" id="Coils"/>
    </source>
</evidence>
<dbReference type="FunFam" id="1.20.1270.280:FF:000002">
    <property type="entry name" value="Dynein heavy chain 5, axonemal"/>
    <property type="match status" value="1"/>
</dbReference>
<dbReference type="InterPro" id="IPR041658">
    <property type="entry name" value="AAA_lid_11"/>
</dbReference>
<accession>A0A6V7GXJ4</accession>
<sequence length="4656" mass="536472">KRREECERKARRGEMDPRLEFAFQLLMDATQLSRHEVMDHVFEGDMLDEINQMFLPHMRSTLVWYYQEAEESETLRPTEMMQMKTSSSRPGPNTSVPKVKEQKEVKEPGKKKLFLTDGWQVPCTGICIYMFRLNVSKQLPEEGFQKDLYTGVIDTMKVGIITAIQRVVEYVFMDALAHSGSEGEDDCPMIKSLLLPGLRSFCSALKVCEQVAHEGHIFDDDEALMNEVRNFEEAKAFVAKENAVNIVEERVKTWIKRLKDFMVESKQVKRENDNSGPQQELEYWKRRGAQFSQLVNKLQDHEIRMSLLCLQVARSKLIKDWVDAEDEVTYCYNEAKDNAKFIQALEKCCHCLYLDDPVKMRDSLVSLLQTVRLIYSVSRYYNTSERTSSLMIKITNQMIVACRDYVTNRGRETAWGQDRAVARSKLKHCLKLNKVYRETYRLVRCSPAVTEQEFSFSETHVFGRFDSFCDRIRKILTMFELIQDYKSLFERRMEGLLLGEGVASIIPFILFVSTALDDAIRTFDEAEKIATTKGYDYLDPRNSEFDTDYNDFMTKTNTLKQNIGSIIEKNYADVWETLQGIRFLTRFEKVSEKIPLTKLDEKYNIVVKYCDKEVDRILKLFKRHRDDPPLPRHMPAIAGRLTWANSLKVHLDELATSVSNHPVLKNLPLTMELEKRYNYALSVLSQYKSDIAEVWTHQNSWVIEDCLKRPLLTVDEKTGKIKVNLGGRITLLLREADCLAKLNLEIPIVALTILAKKDYFTLVTDSLQLMIEEFVFTARRVKLEVRPLLLPHLVRVAALLEPGLTSLTWTNPEWREFYQNTKEQIKEFDILITRVHDVYDNRILQVLTAMQKITLHSMPESDQLWAIEEFVEKTEEVCRLAAVDLYRKSMMVEEAVEEVLELVKNAAENFKGAANSNQFEFFNTDENEETVDQTVQQDWSLVWNLFDDPHQLLITPGSLPKGMQDMVRNAVTEMRRYYSRKVVDVLIKVTRNSLDVIRKRFIREIDPDETPSPIFLLHATLMIPVVTVKPSLDDVQEVLTLVGKTIAGVAKGVSQWNSRINKNTWGQAYPRKNFADIVMRAQMQAAKKKEEPEDPRVRRRRLYKIISEERPVFPVQERNFHAMVMDNKEVMKLLSILNTCMQELKSDLAEFIDRWKPYKFLWKNEKSMRELLQISLSEFETTLRKHSELEDLLATEPDMIIFGNSIAVSTEKLKYGLYTEIKACTHKIGQAMKKKYRREMEYVYALMNEMERKLDRQIRDLDDVRLIMDTLKKIREQEVDMELKVDPIEEAFNIVTRYEVPVDQECLEQVDNLRYTWQQLLARAQQSHVLLLKLQPQFEEDLRNNLENFRTDSRMYCEEYRSSGPMQPGLSPREASDRQILFQNRFDGMWRKLQTYQSGEELFGLPTTDYPELSQIRKELNLLQKLYKLYNDVIDRVNSYYDIPWGEVNIEDINNELMEFQNRCRKLPKGLKEWPAFFALKKTIDDFNDMCPLLELMANKAMKPRHWHRIVEVTGYSFDLESEGFCLKNILEAPLLKYKEDIEDICISAMKEKDIEAKLRTVVNEWSSHELTFMTFNNRGELLLRGDTTAETIGQLEDSLMVLGSLMSNRYNAPFRKQIQQWLTDLSNTNEILERWLLVQNMWVYLEAVFVGGDIAKQLPKEAKRFSKIDKSWQKIMQRAHETPGVVPCCVGDDLLKQLLPHLQEQLELCQKSLSGYLEKKRMMFPRFFFVSDPALLEILGQASDSHTIQNHLLSIFDNTRYVKFHDIEYNKMTAIISSEGETILLEKAVRAEGSVETWLTQLLQTSQQSLHSIIRQCYTMINDANFNLLTFLDKMPAQVGLLGIQMIWTRDSELALAQARADKKIMAETNNRFLDLLNTLIDQTTRDLAKIERTKFETLITIHVHQRDIFDILCRLNVRSVNDFEWLKQCRFYFKEDLDKTSICITDVNFTYQNEYLGCTERLVITPLTDRCYITLAQALSMSMGGSPCGPAGTGKTETVKDMGKTLAKYVVVFNCSDQMDYRGLGRIYKGLAQSGSWGCFDEFNRIELPVLSVAAQQVAVVLAAKKEKKKQFVFTDGDLIDMCPELGIFITMNPGYAGRKELPENLKIQFRTVAMMVPDRQIIIRVKLASCGFLENITLARKFYTLYKLCEEQLTKQVHYDFGLRNILSVLRTLGASKRVNSKDSESTIVMRVLRDMNLSKLIAYPTTLNILDEDEPLFISLVADLFPNQALEKTSYPELEAAINQQVEETGLIYHPPWVLKLIQLYETQRVRHGIMTLGPTGAGKTTCIQILMKALTQCGDFHREMRMNPKSITAAQMFGRLDVATNDWTDGIFSALWRKTLKLKEGEHVWMVLDGPVDSIWIENLNSVLDDNKTLTLANGDRLSMSPNCKIIFEPHNIDNASPATVSRNGMVYMSSSGLDWNPVVNAWLKSRTTLEQEVFDQCFTDSFAQIYSWSTQALSLTIDVLQSNIVRQMLCLLDGLIPPEARIEEEEDEETEEEKRQPMTAEHLKRFYVFALVWGIGALLETSDREKYDCYLRQNFESLDLPTSEKYPEAKLFDFYVTEKGKWDTWTSMVTNYVYPEYSTPDYSNVLVPIPDNVRIQYLIDLIGRQDKAVLLIGEQGSAKTVMMKSYMKKANPETTLSRSFNFSSATSPYQFQKTIESYVEKRLGNTFGPSGGKKMLVFIDDVNLPQINEWGDQVTNEIVRQTMDMKGFYSLEKPGDFTSIVDMTFLAAMCQPGGGRNDIPQRLKRQFCIFNCTLPDKASIDRIFSVLGEGHYNAKRGFSIEVRNLIKKMVPLTRTLWERTRSNLLPTPAKFHYIFNLRDLSRIWQGMLGTLSTVIEKESVLMLLWKHECDRVFSDRFTIQADKDWFDEEILKAVNEMLGEDYANMLNQSPAFVDFMRDAPEPTGEEGEDTDVELPKVYEPVYDEQILRDRLEMFLSQFNEMQRGSGMDLVFFPDAMLHLVKISRVIRHPKGNVMLVGVGGSGKQSLTKLSSFIAGYKTFQITLTRSYNVANFLEDLRYLYRTCGAQGKGTTFIFTDLDIKEEGFLEYLNNILSSGVISNLFTRDEQQEIISELTPILRRENPKRTINNELVMDFFLQRTCQNLHVVFCFSPVGEKFRNRAQRFPALISGCTIDWFQPWPKDALVLVAKHFLHDFSIACTSEVKGELVNALGSIQDIVSVTSAEYFQRFRRATHVTPKSYLNFIGGYKNIYQSKQHELGEGAKRMDTGLAKLEEASISVEILKRDLAVMEKELVQASEKAETVLLEVTERAMQAEAFKNQVQKVKEKAEQLVACIAEEKALAEQKLEAAKPALEEAEAALNTIKPAHIATVRKLGRPPHLIMRIMDCVLILFQRKIGPVVPDTAAPCPKPSWAESLKLMASTTFLLQLQNYPKDIINNEMVELLQPYFKMEDYNMETARRVCGDVAGLLSWTKAMSFFHSVNKEVLPLKANLALQEARLKVAMEDLANAERELSEREMALQAVKEQYDSAVSEKQRLTEAANVCLRKMTAATALINGLGGEKIRWTEQSSEFKIQLGRLVGDVLLATGFLSYCGPYNQQYRAGLVSSWMNILATKSIPFTKNLNITNMLVDSATISEWTLQGLPNDELSVQNALVVTKSSSYPLLIDPQNQGKMWIKNKECLNELQITSLNHKYFRTHLEDSLSLGRPLLIEDIAEELDPVLDNVLEKNFIKSGSIEKVIVGDKECDVMPGFMLYITTKLPNPAYSPEISAKTSIIDFTVTMLGLEDQLLGRVILMEKADLEAERVALFESVMTNQRSMKELESTLLHRLTSSEGSLVDDEALINVLRETKVTAESVNEKLKVSALTEKKIMLAREEFRAVASRGSILYFLIVEMSNVNVMYQNSLRQFLTIFDNSITKSVKSPITNERINIILRHLTYEVWAFTLRSLYERHKSLFTLMLAMKIDCHRGIISHAEFNAFIKGGASLDLNAVTPKPFKWILDITWLNLVEISKLDSFSDILTKIEFSEREWRVWYEREKPEEEELPCGYQKKLDVFRKLLLIRSWSPDRTLSQARKYVVESLGKEYGETKILDLEATWLESEVRTPLVCILSIGSDPSPQITALAKQKSIQLRSVSMGQGQEFHARRLISDAMNTGSWVLLQNIHLSLPFCTEVMDALVETDTVHEAFRLWMTTEVHQQFPIGLLQMAIKFTNEPPQGIRASLKRTYQGVTQDTLDYSTQSQWPPLLYAVAFLHTVVQERRKFGPLGWNIPYEFNQADFAASVQFVQNHLDDMDPKRGVSWPTVCYMLGEVQYGGRVTDDFDKRLLTTFTHVWFCDVLLRPGFEFYRGYKVPQTRNLQEYLDYIDSLPATDTPEVFGLHPNADITYQINTAKGILDTILSVQPKEGGAQGGETRENVVYKLANDMLVKLPKQYNSFEVKEALQRMGALLPMNIFLRQEIDRISRVIKEVHSTLTDLKLAIEGTIVMSQGLRKSLDSMYDARIPEKWLKISWESATLGFWYTELLERDHQFRHWITYGRPKVFWMTGFFNPQGFLTAMRQEVTRAHKGWALDSVVLQNLITRYNKEDIKSPPQEGVYVHGLFLEGASLDRKTSKLVESKPKVLYEQMPVIYIYAINTTAGKDPKLYECPIYRKPQRTDSKYIGSIDFETDHNPRHWTLRGVALLCDIK</sequence>